<dbReference type="RefSeq" id="WP_323355534.1">
    <property type="nucleotide sequence ID" value="NZ_JAYGHY010000004.1"/>
</dbReference>
<evidence type="ECO:0000313" key="3">
    <source>
        <dbReference type="Proteomes" id="UP001302329"/>
    </source>
</evidence>
<evidence type="ECO:0000313" key="2">
    <source>
        <dbReference type="EMBL" id="MEA5441398.1"/>
    </source>
</evidence>
<name>A0ABU5SSA7_9CYAN</name>
<protein>
    <submittedName>
        <fullName evidence="2">Uncharacterized protein</fullName>
    </submittedName>
</protein>
<organism evidence="2 3">
    <name type="scientific">Cyanobium gracile UHCC 0281</name>
    <dbReference type="NCBI Taxonomy" id="3110309"/>
    <lineage>
        <taxon>Bacteria</taxon>
        <taxon>Bacillati</taxon>
        <taxon>Cyanobacteriota</taxon>
        <taxon>Cyanophyceae</taxon>
        <taxon>Synechococcales</taxon>
        <taxon>Prochlorococcaceae</taxon>
        <taxon>Cyanobium</taxon>
    </lineage>
</organism>
<accession>A0ABU5SSA7</accession>
<comment type="caution">
    <text evidence="2">The sequence shown here is derived from an EMBL/GenBank/DDBJ whole genome shotgun (WGS) entry which is preliminary data.</text>
</comment>
<dbReference type="EMBL" id="JAYGHY010000004">
    <property type="protein sequence ID" value="MEA5441398.1"/>
    <property type="molecule type" value="Genomic_DNA"/>
</dbReference>
<dbReference type="Proteomes" id="UP001302329">
    <property type="component" value="Unassembled WGS sequence"/>
</dbReference>
<sequence>MKRWLCRGWPSGLLLLALTGPWTALEAQDLSGEDFGRWEGGLRRCRIVSTSSQDSPQQPISCRVLRLDQQMEGLLTVRFLQPGGSGAFVDRQLVFAGVLAEGTRGMQCQASRCEPRWPLRLQVSAVGQAGFGEATPALGLTRAQLASGHCQLDGRTFRCEAVGQEGQRWQAEGSP</sequence>
<keyword evidence="3" id="KW-1185">Reference proteome</keyword>
<reference evidence="2 3" key="1">
    <citation type="submission" date="2023-12" db="EMBL/GenBank/DDBJ databases">
        <title>Baltic Sea Cyanobacteria.</title>
        <authorList>
            <person name="Delbaje E."/>
            <person name="Fewer D.P."/>
            <person name="Shishido T.K."/>
        </authorList>
    </citation>
    <scope>NUCLEOTIDE SEQUENCE [LARGE SCALE GENOMIC DNA]</scope>
    <source>
        <strain evidence="2 3">UHCC 0281</strain>
    </source>
</reference>
<feature type="chain" id="PRO_5047180624" evidence="1">
    <location>
        <begin position="25"/>
        <end position="175"/>
    </location>
</feature>
<feature type="signal peptide" evidence="1">
    <location>
        <begin position="1"/>
        <end position="24"/>
    </location>
</feature>
<keyword evidence="1" id="KW-0732">Signal</keyword>
<proteinExistence type="predicted"/>
<gene>
    <name evidence="2" type="ORF">VB739_02410</name>
</gene>
<evidence type="ECO:0000256" key="1">
    <source>
        <dbReference type="SAM" id="SignalP"/>
    </source>
</evidence>